<reference evidence="1" key="1">
    <citation type="journal article" date="2014" name="Front. Microbiol.">
        <title>High frequency of phylogenetically diverse reductive dehalogenase-homologous genes in deep subseafloor sedimentary metagenomes.</title>
        <authorList>
            <person name="Kawai M."/>
            <person name="Futagami T."/>
            <person name="Toyoda A."/>
            <person name="Takaki Y."/>
            <person name="Nishi S."/>
            <person name="Hori S."/>
            <person name="Arai W."/>
            <person name="Tsubouchi T."/>
            <person name="Morono Y."/>
            <person name="Uchiyama I."/>
            <person name="Ito T."/>
            <person name="Fujiyama A."/>
            <person name="Inagaki F."/>
            <person name="Takami H."/>
        </authorList>
    </citation>
    <scope>NUCLEOTIDE SEQUENCE</scope>
    <source>
        <strain evidence="1">Expedition CK06-06</strain>
    </source>
</reference>
<name>X1BBC8_9ZZZZ</name>
<gene>
    <name evidence="1" type="ORF">S01H4_18359</name>
</gene>
<protein>
    <submittedName>
        <fullName evidence="1">Uncharacterized protein</fullName>
    </submittedName>
</protein>
<dbReference type="AlphaFoldDB" id="X1BBC8"/>
<comment type="caution">
    <text evidence="1">The sequence shown here is derived from an EMBL/GenBank/DDBJ whole genome shotgun (WGS) entry which is preliminary data.</text>
</comment>
<proteinExistence type="predicted"/>
<sequence length="89" mass="10708">HVKFDKTEMDKCKEFRTKLNTIRQRYGTNLRLSKLSKGMPPHDYENKQYYIGWNELLESNKEYELYVIECLDRHGMLMKTKDGAEFALK</sequence>
<dbReference type="EMBL" id="BART01008133">
    <property type="protein sequence ID" value="GAG69291.1"/>
    <property type="molecule type" value="Genomic_DNA"/>
</dbReference>
<feature type="non-terminal residue" evidence="1">
    <location>
        <position position="1"/>
    </location>
</feature>
<evidence type="ECO:0000313" key="1">
    <source>
        <dbReference type="EMBL" id="GAG69291.1"/>
    </source>
</evidence>
<accession>X1BBC8</accession>
<organism evidence="1">
    <name type="scientific">marine sediment metagenome</name>
    <dbReference type="NCBI Taxonomy" id="412755"/>
    <lineage>
        <taxon>unclassified sequences</taxon>
        <taxon>metagenomes</taxon>
        <taxon>ecological metagenomes</taxon>
    </lineage>
</organism>